<dbReference type="SUPFAM" id="SSF75011">
    <property type="entry name" value="3-carboxy-cis,cis-mucoante lactonizing enzyme"/>
    <property type="match status" value="1"/>
</dbReference>
<organism evidence="6">
    <name type="scientific">Xenopus tropicalis</name>
    <name type="common">Western clawed frog</name>
    <name type="synonym">Silurana tropicalis</name>
    <dbReference type="NCBI Taxonomy" id="8364"/>
    <lineage>
        <taxon>Eukaryota</taxon>
        <taxon>Metazoa</taxon>
        <taxon>Chordata</taxon>
        <taxon>Craniata</taxon>
        <taxon>Vertebrata</taxon>
        <taxon>Euteleostomi</taxon>
        <taxon>Amphibia</taxon>
        <taxon>Batrachia</taxon>
        <taxon>Anura</taxon>
        <taxon>Pipoidea</taxon>
        <taxon>Pipidae</taxon>
        <taxon>Xenopodinae</taxon>
        <taxon>Xenopus</taxon>
        <taxon>Silurana</taxon>
    </lineage>
</organism>
<keyword evidence="4" id="KW-0175">Coiled coil</keyword>
<evidence type="ECO:0000256" key="1">
    <source>
        <dbReference type="ARBA" id="ARBA00015683"/>
    </source>
</evidence>
<name>F7A9N8_XENTR</name>
<dbReference type="PANTHER" id="PTHR14897:SF12">
    <property type="entry name" value="WD REPEAT AND COILED-COIL-CONTAINING PROTEIN"/>
    <property type="match status" value="1"/>
</dbReference>
<gene>
    <name evidence="6" type="primary">wdcp</name>
</gene>
<proteinExistence type="predicted"/>
<dbReference type="PANTHER" id="PTHR14897">
    <property type="entry name" value="WD REPEAT AND COILED-COIL-CONTAINING PROTEIN"/>
    <property type="match status" value="1"/>
</dbReference>
<dbReference type="FunCoup" id="F7A9N8">
    <property type="interactions" value="1285"/>
</dbReference>
<sequence>MSLTSLPPRSATDSPLPGKLRSCLCAAALERPRQPRNKRFPPGTKGLDFTATRRSFERNRMELGKGKLLRSGLNALYQAIHPVHGLAWTDGRQVVLTALHHNNEEPKFGNSIVVGQFEHVHGLYWGPFLGNDTPALLAVQHKKHVTVWQLCYSPLDKNKLVVSQTCEIGDPFPVLPQGCTWHPSKDILVVLTKRDVSVLYAVRYENTSIKADVKSSGLIHCACWTKDGSRLVVAIGSALHSYIWDSKQKSLNACAFCPVFDIGGYICAIESTVDSQVAVSTELPLDRICALNAGIAFDVPASSEITISSQPGLLLMEEEFSMDVVQKSADSGSLTTDSLATSPATLDLTHIVNHSKADLNSLLNMKKKDYLTGSGQDSSHLILVNFEKKVTTTRRVSIPGILVPDILAFDPTAHIVAVASNTCSAVLVYSLTSSSVPNIQQILLEKNERPKGLCFLTDKMLLVLVGRQKTSDPAFLPSSSSDKYLIRLMVKEVMFDEDSSASSGGNTSVQASFDSSMSIQDKKKLVESLYKEGQSAHREILLPGGVAPPTYLRKKKLIEEIRSYDGDQSPTSSANEFDDKRSKLRVESLDTEPKNRSITLGLDMDKKPNSRPTSPKSECQKSSPPNFIKHGEMSPQQEILSISRNVERLCCNFAHLQQHLSELTDITRNGKRPLSASYLPCRQAPYVTVVCQDAYHPEGPAMKRSILLCDNKLRLGTIQELFGLSLIEMQLGPSLWIILTGDSEGFIPLTFLANQEITIRDARISTTHPPLSMDRNNSLQPSSSVT</sequence>
<dbReference type="InParanoid" id="F7A9N8"/>
<feature type="region of interest" description="Disordered" evidence="5">
    <location>
        <begin position="563"/>
        <end position="631"/>
    </location>
</feature>
<dbReference type="HOGENOM" id="CLU_025195_0_0_1"/>
<dbReference type="Pfam" id="PF15390">
    <property type="entry name" value="WDCP"/>
    <property type="match status" value="1"/>
</dbReference>
<evidence type="ECO:0000256" key="3">
    <source>
        <dbReference type="ARBA" id="ARBA00022737"/>
    </source>
</evidence>
<reference evidence="6" key="1">
    <citation type="journal article" date="2010" name="Science">
        <title>The genome of the Western clawed frog Xenopus tropicalis.</title>
        <authorList>
            <person name="Hellsten U."/>
            <person name="Harland R.M."/>
            <person name="Gilchrist M.J."/>
            <person name="Hendrix D."/>
            <person name="Jurka J."/>
            <person name="Kapitonov V."/>
            <person name="Ovcharenko I."/>
            <person name="Putnam N.H."/>
            <person name="Shu S."/>
            <person name="Taher L."/>
            <person name="Blitz I.L."/>
            <person name="Blumberg B."/>
            <person name="Dichmann D.S."/>
            <person name="Dubchak I."/>
            <person name="Amaya E."/>
            <person name="Detter J.C."/>
            <person name="Fletcher R."/>
            <person name="Gerhard D.S."/>
            <person name="Goodstein D."/>
            <person name="Graves T."/>
            <person name="Grigoriev I.V."/>
            <person name="Grimwood J."/>
            <person name="Kawashima T."/>
            <person name="Lindquist E."/>
            <person name="Lucas S.M."/>
            <person name="Mead P.E."/>
            <person name="Mitros T."/>
            <person name="Ogino H."/>
            <person name="Ohta Y."/>
            <person name="Poliakov A.V."/>
            <person name="Pollet N."/>
            <person name="Robert J."/>
            <person name="Salamov A."/>
            <person name="Sater A.K."/>
            <person name="Schmutz J."/>
            <person name="Terry A."/>
            <person name="Vize P.D."/>
            <person name="Warren W.C."/>
            <person name="Wells D."/>
            <person name="Wills A."/>
            <person name="Wilson R.K."/>
            <person name="Zimmerman L.B."/>
            <person name="Zorn A.M."/>
            <person name="Grainger R."/>
            <person name="Grammer T."/>
            <person name="Khokha M.K."/>
            <person name="Richardson P.M."/>
            <person name="Rokhsar D.S."/>
        </authorList>
    </citation>
    <scope>NUCLEOTIDE SEQUENCE [LARGE SCALE GENOMIC DNA]</scope>
    <source>
        <strain evidence="6">Nigerian</strain>
    </source>
</reference>
<dbReference type="GeneTree" id="ENSGT00390000001660"/>
<dbReference type="InterPro" id="IPR028041">
    <property type="entry name" value="WDCP"/>
</dbReference>
<feature type="compositionally biased region" description="Polar residues" evidence="5">
    <location>
        <begin position="610"/>
        <end position="625"/>
    </location>
</feature>
<dbReference type="Bgee" id="ENSXETG00000018208">
    <property type="expression patterns" value="Expressed in 2-cell stage embryo and 13 other cell types or tissues"/>
</dbReference>
<dbReference type="AlphaFoldDB" id="F7A9N8"/>
<evidence type="ECO:0000256" key="2">
    <source>
        <dbReference type="ARBA" id="ARBA00022574"/>
    </source>
</evidence>
<dbReference type="Ensembl" id="ENSXETT00000039479">
    <property type="protein sequence ID" value="ENSXETP00000039479"/>
    <property type="gene ID" value="ENSXETG00000018208"/>
</dbReference>
<feature type="compositionally biased region" description="Polar residues" evidence="5">
    <location>
        <begin position="566"/>
        <end position="575"/>
    </location>
</feature>
<reference evidence="6" key="2">
    <citation type="submission" date="2011-06" db="UniProtKB">
        <authorList>
            <consortium name="Ensembl"/>
        </authorList>
    </citation>
    <scope>IDENTIFICATION</scope>
</reference>
<dbReference type="Xenbase" id="XB-GENE-5729803">
    <property type="gene designation" value="wdcp"/>
</dbReference>
<evidence type="ECO:0000256" key="5">
    <source>
        <dbReference type="SAM" id="MobiDB-lite"/>
    </source>
</evidence>
<keyword evidence="2" id="KW-0853">WD repeat</keyword>
<accession>F7A9N8</accession>
<keyword evidence="3" id="KW-0677">Repeat</keyword>
<protein>
    <recommendedName>
        <fullName evidence="1">WD repeat and coiled-coil-containing protein</fullName>
    </recommendedName>
</protein>
<evidence type="ECO:0000256" key="4">
    <source>
        <dbReference type="ARBA" id="ARBA00023054"/>
    </source>
</evidence>
<feature type="compositionally biased region" description="Basic and acidic residues" evidence="5">
    <location>
        <begin position="577"/>
        <end position="595"/>
    </location>
</feature>
<evidence type="ECO:0000313" key="6">
    <source>
        <dbReference type="Ensembl" id="ENSXETP00000039479"/>
    </source>
</evidence>